<dbReference type="GO" id="GO:0016746">
    <property type="term" value="F:acyltransferase activity"/>
    <property type="evidence" value="ECO:0007669"/>
    <property type="project" value="UniProtKB-KW"/>
</dbReference>
<dbReference type="InterPro" id="IPR011004">
    <property type="entry name" value="Trimer_LpxA-like_sf"/>
</dbReference>
<dbReference type="Pfam" id="PF00132">
    <property type="entry name" value="Hexapep"/>
    <property type="match status" value="1"/>
</dbReference>
<organism evidence="4 5">
    <name type="scientific">Nocardia huaxiensis</name>
    <dbReference type="NCBI Taxonomy" id="2755382"/>
    <lineage>
        <taxon>Bacteria</taxon>
        <taxon>Bacillati</taxon>
        <taxon>Actinomycetota</taxon>
        <taxon>Actinomycetes</taxon>
        <taxon>Mycobacteriales</taxon>
        <taxon>Nocardiaceae</taxon>
        <taxon>Nocardia</taxon>
    </lineage>
</organism>
<keyword evidence="2 4" id="KW-0808">Transferase</keyword>
<protein>
    <submittedName>
        <fullName evidence="4">Serine acetyltransferase</fullName>
    </submittedName>
</protein>
<gene>
    <name evidence="4" type="ORF">H0264_19905</name>
</gene>
<evidence type="ECO:0000256" key="1">
    <source>
        <dbReference type="ARBA" id="ARBA00007274"/>
    </source>
</evidence>
<dbReference type="InterPro" id="IPR001451">
    <property type="entry name" value="Hexapep"/>
</dbReference>
<keyword evidence="5" id="KW-1185">Reference proteome</keyword>
<keyword evidence="3" id="KW-0012">Acyltransferase</keyword>
<dbReference type="KEGG" id="nhu:H0264_19905"/>
<dbReference type="Gene3D" id="2.160.10.10">
    <property type="entry name" value="Hexapeptide repeat proteins"/>
    <property type="match status" value="1"/>
</dbReference>
<dbReference type="PANTHER" id="PTHR42811">
    <property type="entry name" value="SERINE ACETYLTRANSFERASE"/>
    <property type="match status" value="1"/>
</dbReference>
<dbReference type="Proteomes" id="UP000515512">
    <property type="component" value="Chromosome"/>
</dbReference>
<dbReference type="CDD" id="cd03354">
    <property type="entry name" value="LbH_SAT"/>
    <property type="match status" value="1"/>
</dbReference>
<evidence type="ECO:0000256" key="3">
    <source>
        <dbReference type="ARBA" id="ARBA00023315"/>
    </source>
</evidence>
<reference evidence="4 5" key="1">
    <citation type="submission" date="2020-07" db="EMBL/GenBank/DDBJ databases">
        <authorList>
            <person name="Zhuang K."/>
            <person name="Ran Y."/>
        </authorList>
    </citation>
    <scope>NUCLEOTIDE SEQUENCE [LARGE SCALE GENOMIC DNA]</scope>
    <source>
        <strain evidence="4 5">WCH-YHL-001</strain>
    </source>
</reference>
<dbReference type="EMBL" id="CP059399">
    <property type="protein sequence ID" value="QLY27729.1"/>
    <property type="molecule type" value="Genomic_DNA"/>
</dbReference>
<accession>A0A7D6ZSJ3</accession>
<dbReference type="SUPFAM" id="SSF51161">
    <property type="entry name" value="Trimeric LpxA-like enzymes"/>
    <property type="match status" value="1"/>
</dbReference>
<dbReference type="InterPro" id="IPR045304">
    <property type="entry name" value="LbH_SAT"/>
</dbReference>
<proteinExistence type="inferred from homology"/>
<evidence type="ECO:0000256" key="2">
    <source>
        <dbReference type="ARBA" id="ARBA00022679"/>
    </source>
</evidence>
<sequence length="192" mass="20965">MIDSKESLRHYLAEDLAAHGLTRWRAHYRLTQRIPYFQRLLRKSEYWANVRTDPIGRVVFTWYQLRTKLLGERMGFTVPRNVFGPGLSIAHVGLLCVNSGARVGARCRIHQGVTLGNAGEGRWPVIGDDVFIGPNAVVLGATVGNRVEIRAGAVVLRDIPDGAHVAGVPAKIISRTGESPVAEASLPAPSQP</sequence>
<dbReference type="AlphaFoldDB" id="A0A7D6ZSJ3"/>
<evidence type="ECO:0000313" key="5">
    <source>
        <dbReference type="Proteomes" id="UP000515512"/>
    </source>
</evidence>
<evidence type="ECO:0000313" key="4">
    <source>
        <dbReference type="EMBL" id="QLY27729.1"/>
    </source>
</evidence>
<dbReference type="RefSeq" id="WP_181578937.1">
    <property type="nucleotide sequence ID" value="NZ_CP059399.1"/>
</dbReference>
<comment type="similarity">
    <text evidence="1">Belongs to the transferase hexapeptide repeat family.</text>
</comment>
<name>A0A7D6ZSJ3_9NOCA</name>